<dbReference type="Proteomes" id="UP000007266">
    <property type="component" value="Unassembled WGS sequence"/>
</dbReference>
<dbReference type="AlphaFoldDB" id="A0A139W910"/>
<protein>
    <submittedName>
        <fullName evidence="1">Uncharacterized protein</fullName>
    </submittedName>
</protein>
<evidence type="ECO:0000313" key="1">
    <source>
        <dbReference type="EMBL" id="KXZ75773.1"/>
    </source>
</evidence>
<dbReference type="EMBL" id="KQ972809">
    <property type="protein sequence ID" value="KXZ75773.1"/>
    <property type="molecule type" value="Genomic_DNA"/>
</dbReference>
<feature type="non-terminal residue" evidence="1">
    <location>
        <position position="1"/>
    </location>
</feature>
<gene>
    <name evidence="1" type="primary">AUGUSTUS-3.0.2_35014</name>
    <name evidence="1" type="ORF">TcasGA2_TC035014</name>
</gene>
<accession>A0A139W910</accession>
<feature type="non-terminal residue" evidence="1">
    <location>
        <position position="50"/>
    </location>
</feature>
<sequence length="50" mass="5799">TILCEDTKVLLDGRLLDHKILAGLWARSSGMCRIGGRHRRRREREPVDNQ</sequence>
<reference evidence="1 2" key="2">
    <citation type="journal article" date="2010" name="Nucleic Acids Res.">
        <title>BeetleBase in 2010: revisions to provide comprehensive genomic information for Tribolium castaneum.</title>
        <authorList>
            <person name="Kim H.S."/>
            <person name="Murphy T."/>
            <person name="Xia J."/>
            <person name="Caragea D."/>
            <person name="Park Y."/>
            <person name="Beeman R.W."/>
            <person name="Lorenzen M.D."/>
            <person name="Butcher S."/>
            <person name="Manak J.R."/>
            <person name="Brown S.J."/>
        </authorList>
    </citation>
    <scope>NUCLEOTIDE SEQUENCE [LARGE SCALE GENOMIC DNA]</scope>
    <source>
        <strain evidence="1 2">Georgia GA2</strain>
    </source>
</reference>
<name>A0A139W910_TRICA</name>
<dbReference type="InParanoid" id="A0A139W910"/>
<evidence type="ECO:0000313" key="2">
    <source>
        <dbReference type="Proteomes" id="UP000007266"/>
    </source>
</evidence>
<reference evidence="1 2" key="1">
    <citation type="journal article" date="2008" name="Nature">
        <title>The genome of the model beetle and pest Tribolium castaneum.</title>
        <authorList>
            <consortium name="Tribolium Genome Sequencing Consortium"/>
            <person name="Richards S."/>
            <person name="Gibbs R.A."/>
            <person name="Weinstock G.M."/>
            <person name="Brown S.J."/>
            <person name="Denell R."/>
            <person name="Beeman R.W."/>
            <person name="Gibbs R."/>
            <person name="Beeman R.W."/>
            <person name="Brown S.J."/>
            <person name="Bucher G."/>
            <person name="Friedrich M."/>
            <person name="Grimmelikhuijzen C.J."/>
            <person name="Klingler M."/>
            <person name="Lorenzen M."/>
            <person name="Richards S."/>
            <person name="Roth S."/>
            <person name="Schroder R."/>
            <person name="Tautz D."/>
            <person name="Zdobnov E.M."/>
            <person name="Muzny D."/>
            <person name="Gibbs R.A."/>
            <person name="Weinstock G.M."/>
            <person name="Attaway T."/>
            <person name="Bell S."/>
            <person name="Buhay C.J."/>
            <person name="Chandrabose M.N."/>
            <person name="Chavez D."/>
            <person name="Clerk-Blankenburg K.P."/>
            <person name="Cree A."/>
            <person name="Dao M."/>
            <person name="Davis C."/>
            <person name="Chacko J."/>
            <person name="Dinh H."/>
            <person name="Dugan-Rocha S."/>
            <person name="Fowler G."/>
            <person name="Garner T.T."/>
            <person name="Garnes J."/>
            <person name="Gnirke A."/>
            <person name="Hawes A."/>
            <person name="Hernandez J."/>
            <person name="Hines S."/>
            <person name="Holder M."/>
            <person name="Hume J."/>
            <person name="Jhangiani S.N."/>
            <person name="Joshi V."/>
            <person name="Khan Z.M."/>
            <person name="Jackson L."/>
            <person name="Kovar C."/>
            <person name="Kowis A."/>
            <person name="Lee S."/>
            <person name="Lewis L.R."/>
            <person name="Margolis J."/>
            <person name="Morgan M."/>
            <person name="Nazareth L.V."/>
            <person name="Nguyen N."/>
            <person name="Okwuonu G."/>
            <person name="Parker D."/>
            <person name="Richards S."/>
            <person name="Ruiz S.J."/>
            <person name="Santibanez J."/>
            <person name="Savard J."/>
            <person name="Scherer S.E."/>
            <person name="Schneider B."/>
            <person name="Sodergren E."/>
            <person name="Tautz D."/>
            <person name="Vattahil S."/>
            <person name="Villasana D."/>
            <person name="White C.S."/>
            <person name="Wright R."/>
            <person name="Park Y."/>
            <person name="Beeman R.W."/>
            <person name="Lord J."/>
            <person name="Oppert B."/>
            <person name="Lorenzen M."/>
            <person name="Brown S."/>
            <person name="Wang L."/>
            <person name="Savard J."/>
            <person name="Tautz D."/>
            <person name="Richards S."/>
            <person name="Weinstock G."/>
            <person name="Gibbs R.A."/>
            <person name="Liu Y."/>
            <person name="Worley K."/>
            <person name="Weinstock G."/>
            <person name="Elsik C.G."/>
            <person name="Reese J.T."/>
            <person name="Elhaik E."/>
            <person name="Landan G."/>
            <person name="Graur D."/>
            <person name="Arensburger P."/>
            <person name="Atkinson P."/>
            <person name="Beeman R.W."/>
            <person name="Beidler J."/>
            <person name="Brown S.J."/>
            <person name="Demuth J.P."/>
            <person name="Drury D.W."/>
            <person name="Du Y.Z."/>
            <person name="Fujiwara H."/>
            <person name="Lorenzen M."/>
            <person name="Maselli V."/>
            <person name="Osanai M."/>
            <person name="Park Y."/>
            <person name="Robertson H.M."/>
            <person name="Tu Z."/>
            <person name="Wang J.J."/>
            <person name="Wang S."/>
            <person name="Richards S."/>
            <person name="Song H."/>
            <person name="Zhang L."/>
            <person name="Sodergren E."/>
            <person name="Werner D."/>
            <person name="Stanke M."/>
            <person name="Morgenstern B."/>
            <person name="Solovyev V."/>
            <person name="Kosarev P."/>
            <person name="Brown G."/>
            <person name="Chen H.C."/>
            <person name="Ermolaeva O."/>
            <person name="Hlavina W."/>
            <person name="Kapustin Y."/>
            <person name="Kiryutin B."/>
            <person name="Kitts P."/>
            <person name="Maglott D."/>
            <person name="Pruitt K."/>
            <person name="Sapojnikov V."/>
            <person name="Souvorov A."/>
            <person name="Mackey A.J."/>
            <person name="Waterhouse R.M."/>
            <person name="Wyder S."/>
            <person name="Zdobnov E.M."/>
            <person name="Zdobnov E.M."/>
            <person name="Wyder S."/>
            <person name="Kriventseva E.V."/>
            <person name="Kadowaki T."/>
            <person name="Bork P."/>
            <person name="Aranda M."/>
            <person name="Bao R."/>
            <person name="Beermann A."/>
            <person name="Berns N."/>
            <person name="Bolognesi R."/>
            <person name="Bonneton F."/>
            <person name="Bopp D."/>
            <person name="Brown S.J."/>
            <person name="Bucher G."/>
            <person name="Butts T."/>
            <person name="Chaumot A."/>
            <person name="Denell R.E."/>
            <person name="Ferrier D.E."/>
            <person name="Friedrich M."/>
            <person name="Gordon C.M."/>
            <person name="Jindra M."/>
            <person name="Klingler M."/>
            <person name="Lan Q."/>
            <person name="Lattorff H.M."/>
            <person name="Laudet V."/>
            <person name="von Levetsow C."/>
            <person name="Liu Z."/>
            <person name="Lutz R."/>
            <person name="Lynch J.A."/>
            <person name="da Fonseca R.N."/>
            <person name="Posnien N."/>
            <person name="Reuter R."/>
            <person name="Roth S."/>
            <person name="Savard J."/>
            <person name="Schinko J.B."/>
            <person name="Schmitt C."/>
            <person name="Schoppmeier M."/>
            <person name="Schroder R."/>
            <person name="Shippy T.D."/>
            <person name="Simonnet F."/>
            <person name="Marques-Souza H."/>
            <person name="Tautz D."/>
            <person name="Tomoyasu Y."/>
            <person name="Trauner J."/>
            <person name="Van der Zee M."/>
            <person name="Vervoort M."/>
            <person name="Wittkopp N."/>
            <person name="Wimmer E.A."/>
            <person name="Yang X."/>
            <person name="Jones A.K."/>
            <person name="Sattelle D.B."/>
            <person name="Ebert P.R."/>
            <person name="Nelson D."/>
            <person name="Scott J.G."/>
            <person name="Beeman R.W."/>
            <person name="Muthukrishnan S."/>
            <person name="Kramer K.J."/>
            <person name="Arakane Y."/>
            <person name="Beeman R.W."/>
            <person name="Zhu Q."/>
            <person name="Hogenkamp D."/>
            <person name="Dixit R."/>
            <person name="Oppert B."/>
            <person name="Jiang H."/>
            <person name="Zou Z."/>
            <person name="Marshall J."/>
            <person name="Elpidina E."/>
            <person name="Vinokurov K."/>
            <person name="Oppert C."/>
            <person name="Zou Z."/>
            <person name="Evans J."/>
            <person name="Lu Z."/>
            <person name="Zhao P."/>
            <person name="Sumathipala N."/>
            <person name="Altincicek B."/>
            <person name="Vilcinskas A."/>
            <person name="Williams M."/>
            <person name="Hultmark D."/>
            <person name="Hetru C."/>
            <person name="Jiang H."/>
            <person name="Grimmelikhuijzen C.J."/>
            <person name="Hauser F."/>
            <person name="Cazzamali G."/>
            <person name="Williamson M."/>
            <person name="Park Y."/>
            <person name="Li B."/>
            <person name="Tanaka Y."/>
            <person name="Predel R."/>
            <person name="Neupert S."/>
            <person name="Schachtner J."/>
            <person name="Verleyen P."/>
            <person name="Raible F."/>
            <person name="Bork P."/>
            <person name="Friedrich M."/>
            <person name="Walden K.K."/>
            <person name="Robertson H.M."/>
            <person name="Angeli S."/>
            <person name="Foret S."/>
            <person name="Bucher G."/>
            <person name="Schuetz S."/>
            <person name="Maleszka R."/>
            <person name="Wimmer E.A."/>
            <person name="Beeman R.W."/>
            <person name="Lorenzen M."/>
            <person name="Tomoyasu Y."/>
            <person name="Miller S.C."/>
            <person name="Grossmann D."/>
            <person name="Bucher G."/>
        </authorList>
    </citation>
    <scope>NUCLEOTIDE SEQUENCE [LARGE SCALE GENOMIC DNA]</scope>
    <source>
        <strain evidence="1 2">Georgia GA2</strain>
    </source>
</reference>
<proteinExistence type="predicted"/>
<organism evidence="1 2">
    <name type="scientific">Tribolium castaneum</name>
    <name type="common">Red flour beetle</name>
    <dbReference type="NCBI Taxonomy" id="7070"/>
    <lineage>
        <taxon>Eukaryota</taxon>
        <taxon>Metazoa</taxon>
        <taxon>Ecdysozoa</taxon>
        <taxon>Arthropoda</taxon>
        <taxon>Hexapoda</taxon>
        <taxon>Insecta</taxon>
        <taxon>Pterygota</taxon>
        <taxon>Neoptera</taxon>
        <taxon>Endopterygota</taxon>
        <taxon>Coleoptera</taxon>
        <taxon>Polyphaga</taxon>
        <taxon>Cucujiformia</taxon>
        <taxon>Tenebrionidae</taxon>
        <taxon>Tenebrionidae incertae sedis</taxon>
        <taxon>Tribolium</taxon>
    </lineage>
</organism>
<keyword evidence="2" id="KW-1185">Reference proteome</keyword>